<comment type="function">
    <text evidence="14">Catalyzes the ATP- as well as the pyrophosphate-dependent phosphorylation of a specific serine residue in HPr, a phosphocarrier protein of the phosphoenolpyruvate-dependent sugar phosphotransferase system (PTS). HprK/P also catalyzes the pyrophosphate-producing, inorganic phosphate-dependent dephosphorylation (phosphorolysis) of seryl-phosphorylated HPr (P-Ser-HPr). The two antagonistic activities of HprK/P are regulated by several intracellular metabolites, which change their concentration in response to the absence or presence of rapidly metabolisable carbon sources (glucose, fructose, etc.) in the growth medium. Therefore, by controlling the phosphorylation state of HPr, HPrK/P is a sensor enzyme that plays a major role in the regulation of carbon metabolism and sugar transport: it mediates carbon catabolite repression (CCR), and regulates PTS-catalyzed carbohydrate uptake and inducer exclusion.</text>
</comment>
<dbReference type="Pfam" id="PF02603">
    <property type="entry name" value="Hpr_kinase_N"/>
    <property type="match status" value="1"/>
</dbReference>
<dbReference type="EC" id="2.7.4.-" evidence="14"/>
<dbReference type="EC" id="2.7.11.-" evidence="14"/>
<feature type="region of interest" description="Important for the catalytic mechanism of both phosphorylation and dephosphorylation" evidence="14">
    <location>
        <begin position="201"/>
        <end position="210"/>
    </location>
</feature>
<evidence type="ECO:0000256" key="11">
    <source>
        <dbReference type="ARBA" id="ARBA00023268"/>
    </source>
</evidence>
<feature type="binding site" evidence="14">
    <location>
        <begin position="153"/>
        <end position="160"/>
    </location>
    <ligand>
        <name>ATP</name>
        <dbReference type="ChEBI" id="CHEBI:30616"/>
    </ligand>
</feature>
<dbReference type="InterPro" id="IPR027417">
    <property type="entry name" value="P-loop_NTPase"/>
</dbReference>
<dbReference type="Proteomes" id="UP001158066">
    <property type="component" value="Unassembled WGS sequence"/>
</dbReference>
<evidence type="ECO:0000256" key="5">
    <source>
        <dbReference type="ARBA" id="ARBA00022679"/>
    </source>
</evidence>
<evidence type="ECO:0000256" key="3">
    <source>
        <dbReference type="ARBA" id="ARBA00006883"/>
    </source>
</evidence>
<gene>
    <name evidence="14" type="primary">hprK</name>
    <name evidence="17" type="ORF">SAMN06296020_102301</name>
</gene>
<reference evidence="17" key="1">
    <citation type="submission" date="2017-05" db="EMBL/GenBank/DDBJ databases">
        <authorList>
            <person name="Varghese N."/>
            <person name="Submissions S."/>
        </authorList>
    </citation>
    <scope>NUCLEOTIDE SEQUENCE</scope>
    <source>
        <strain evidence="17">Su22</strain>
    </source>
</reference>
<evidence type="ECO:0000259" key="16">
    <source>
        <dbReference type="Pfam" id="PF07475"/>
    </source>
</evidence>
<feature type="active site" evidence="14">
    <location>
        <position position="138"/>
    </location>
</feature>
<dbReference type="RefSeq" id="WP_283408204.1">
    <property type="nucleotide sequence ID" value="NZ_FXUF01000002.1"/>
</dbReference>
<dbReference type="GO" id="GO:0005524">
    <property type="term" value="F:ATP binding"/>
    <property type="evidence" value="ECO:0007669"/>
    <property type="project" value="UniProtKB-UniRule"/>
</dbReference>
<dbReference type="Gene3D" id="3.40.1390.20">
    <property type="entry name" value="HprK N-terminal domain-like"/>
    <property type="match status" value="1"/>
</dbReference>
<dbReference type="Gene3D" id="3.40.50.300">
    <property type="entry name" value="P-loop containing nucleotide triphosphate hydrolases"/>
    <property type="match status" value="1"/>
</dbReference>
<dbReference type="Pfam" id="PF07475">
    <property type="entry name" value="Hpr_kinase_C"/>
    <property type="match status" value="1"/>
</dbReference>
<dbReference type="PANTHER" id="PTHR30305">
    <property type="entry name" value="PROTEIN YJDM-RELATED"/>
    <property type="match status" value="1"/>
</dbReference>
<comment type="miscellaneous">
    <text evidence="14">Both phosphorylation and phosphorolysis are carried out by the same active site and suggest a common mechanism for both reactions.</text>
</comment>
<dbReference type="PANTHER" id="PTHR30305:SF1">
    <property type="entry name" value="HPR KINASE_PHOSPHORYLASE"/>
    <property type="match status" value="1"/>
</dbReference>
<feature type="domain" description="HPr kinase/phosphorylase C-terminal" evidence="16">
    <location>
        <begin position="130"/>
        <end position="298"/>
    </location>
</feature>
<feature type="active site" evidence="14">
    <location>
        <position position="159"/>
    </location>
</feature>
<feature type="active site" description="Proton acceptor; for phosphorylation activity. Proton donor; for dephosphorylation activity" evidence="14">
    <location>
        <position position="177"/>
    </location>
</feature>
<dbReference type="NCBIfam" id="TIGR00679">
    <property type="entry name" value="hpr-ser"/>
    <property type="match status" value="1"/>
</dbReference>
<comment type="subunit">
    <text evidence="14">Homohexamer.</text>
</comment>
<evidence type="ECO:0000256" key="12">
    <source>
        <dbReference type="ARBA" id="ARBA00023277"/>
    </source>
</evidence>
<keyword evidence="18" id="KW-1185">Reference proteome</keyword>
<dbReference type="SUPFAM" id="SSF75138">
    <property type="entry name" value="HprK N-terminal domain-like"/>
    <property type="match status" value="1"/>
</dbReference>
<name>A0AA45WTZ6_9CLOT</name>
<evidence type="ECO:0000256" key="2">
    <source>
        <dbReference type="ARBA" id="ARBA00001946"/>
    </source>
</evidence>
<dbReference type="InterPro" id="IPR011126">
    <property type="entry name" value="Hpr_kin/Pase_Hpr_N"/>
</dbReference>
<evidence type="ECO:0000256" key="9">
    <source>
        <dbReference type="ARBA" id="ARBA00022840"/>
    </source>
</evidence>
<keyword evidence="4 14" id="KW-0723">Serine/threonine-protein kinase</keyword>
<evidence type="ECO:0000256" key="4">
    <source>
        <dbReference type="ARBA" id="ARBA00022527"/>
    </source>
</evidence>
<feature type="binding site" evidence="14">
    <location>
        <position position="202"/>
    </location>
    <ligand>
        <name>Mg(2+)</name>
        <dbReference type="ChEBI" id="CHEBI:18420"/>
    </ligand>
</feature>
<keyword evidence="7 14" id="KW-0547">Nucleotide-binding</keyword>
<sequence>MNTITVDQLMHDQQLVDLTPNVPGTALITTSDMNRPGIQLAGYFDFFAYERLQIIGKVEHHFLMTLDETTRSHRFDRILSHPLPCMLITRDLELPNVLVEIAVKHQVKLLGSPMNTTKLISRLINYLEFHLAETARVHGVLMDIYGVGVLITGKSGIGKSETAVELIKRNHLLVADDTVEIKRVGHELLLGYAPELTRHMIEVRGIGIMDVKSLFGVGAIKNRTEIDLVVHLEEWDQHKDYDRLGLDEKFRAILDVKVEEVVVPVKPARNIALIIEVAARNHRQKKMGYNAARAFNDRLMNYLDQDW</sequence>
<dbReference type="SUPFAM" id="SSF53795">
    <property type="entry name" value="PEP carboxykinase-like"/>
    <property type="match status" value="1"/>
</dbReference>
<dbReference type="InterPro" id="IPR011104">
    <property type="entry name" value="Hpr_kin/Pase_C"/>
</dbReference>
<dbReference type="HAMAP" id="MF_01249">
    <property type="entry name" value="HPr_kinase"/>
    <property type="match status" value="1"/>
</dbReference>
<dbReference type="InterPro" id="IPR003755">
    <property type="entry name" value="HPr(Ser)_kin/Pase"/>
</dbReference>
<evidence type="ECO:0000256" key="13">
    <source>
        <dbReference type="ARBA" id="ARBA00047657"/>
    </source>
</evidence>
<evidence type="ECO:0000256" key="6">
    <source>
        <dbReference type="ARBA" id="ARBA00022723"/>
    </source>
</evidence>
<comment type="caution">
    <text evidence="17">The sequence shown here is derived from an EMBL/GenBank/DDBJ whole genome shotgun (WGS) entry which is preliminary data.</text>
</comment>
<comment type="cofactor">
    <cofactor evidence="2 14">
        <name>Mg(2+)</name>
        <dbReference type="ChEBI" id="CHEBI:18420"/>
    </cofactor>
</comment>
<feature type="active site" evidence="14">
    <location>
        <position position="243"/>
    </location>
</feature>
<dbReference type="GO" id="GO:0004674">
    <property type="term" value="F:protein serine/threonine kinase activity"/>
    <property type="evidence" value="ECO:0007669"/>
    <property type="project" value="UniProtKB-KW"/>
</dbReference>
<feature type="domain" description="HPr(Ser) kinase/phosphorylase N-terminal" evidence="15">
    <location>
        <begin position="4"/>
        <end position="127"/>
    </location>
</feature>
<evidence type="ECO:0000256" key="7">
    <source>
        <dbReference type="ARBA" id="ARBA00022741"/>
    </source>
</evidence>
<keyword evidence="10 14" id="KW-0460">Magnesium</keyword>
<dbReference type="GO" id="GO:0004712">
    <property type="term" value="F:protein serine/threonine/tyrosine kinase activity"/>
    <property type="evidence" value="ECO:0007669"/>
    <property type="project" value="UniProtKB-UniRule"/>
</dbReference>
<dbReference type="EMBL" id="FXUF01000002">
    <property type="protein sequence ID" value="SMP45393.1"/>
    <property type="molecule type" value="Genomic_DNA"/>
</dbReference>
<evidence type="ECO:0000256" key="14">
    <source>
        <dbReference type="HAMAP-Rule" id="MF_01249"/>
    </source>
</evidence>
<evidence type="ECO:0000256" key="8">
    <source>
        <dbReference type="ARBA" id="ARBA00022777"/>
    </source>
</evidence>
<keyword evidence="12 14" id="KW-0119">Carbohydrate metabolism</keyword>
<dbReference type="GO" id="GO:0000155">
    <property type="term" value="F:phosphorelay sensor kinase activity"/>
    <property type="evidence" value="ECO:0007669"/>
    <property type="project" value="InterPro"/>
</dbReference>
<keyword evidence="9 14" id="KW-0067">ATP-binding</keyword>
<evidence type="ECO:0000256" key="1">
    <source>
        <dbReference type="ARBA" id="ARBA00001120"/>
    </source>
</evidence>
<protein>
    <recommendedName>
        <fullName evidence="14">HPr kinase/phosphorylase</fullName>
        <shortName evidence="14">HPrK/P</shortName>
        <ecNumber evidence="14">2.7.11.-</ecNumber>
        <ecNumber evidence="14">2.7.4.-</ecNumber>
    </recommendedName>
    <alternativeName>
        <fullName evidence="14">HPr(Ser) kinase/phosphorylase</fullName>
    </alternativeName>
</protein>
<evidence type="ECO:0000256" key="10">
    <source>
        <dbReference type="ARBA" id="ARBA00022842"/>
    </source>
</evidence>
<evidence type="ECO:0000313" key="18">
    <source>
        <dbReference type="Proteomes" id="UP001158066"/>
    </source>
</evidence>
<comment type="domain">
    <text evidence="14">The Walker A ATP-binding motif also binds Pi and PPi.</text>
</comment>
<evidence type="ECO:0000259" key="15">
    <source>
        <dbReference type="Pfam" id="PF02603"/>
    </source>
</evidence>
<dbReference type="FunFam" id="3.40.50.300:FF:000174">
    <property type="entry name" value="HPr kinase/phosphorylase"/>
    <property type="match status" value="1"/>
</dbReference>
<keyword evidence="11 14" id="KW-0511">Multifunctional enzyme</keyword>
<comment type="similarity">
    <text evidence="3 14">Belongs to the HPrK/P family.</text>
</comment>
<dbReference type="GO" id="GO:0000287">
    <property type="term" value="F:magnesium ion binding"/>
    <property type="evidence" value="ECO:0007669"/>
    <property type="project" value="UniProtKB-UniRule"/>
</dbReference>
<accession>A0AA45WTZ6</accession>
<dbReference type="AlphaFoldDB" id="A0AA45WTZ6"/>
<keyword evidence="6 14" id="KW-0479">Metal-binding</keyword>
<dbReference type="CDD" id="cd01918">
    <property type="entry name" value="HprK_C"/>
    <property type="match status" value="1"/>
</dbReference>
<organism evidence="17 18">
    <name type="scientific">Anoxynatronum buryatiense</name>
    <dbReference type="NCBI Taxonomy" id="489973"/>
    <lineage>
        <taxon>Bacteria</taxon>
        <taxon>Bacillati</taxon>
        <taxon>Bacillota</taxon>
        <taxon>Clostridia</taxon>
        <taxon>Eubacteriales</taxon>
        <taxon>Clostridiaceae</taxon>
        <taxon>Anoxynatronum</taxon>
    </lineage>
</organism>
<dbReference type="InterPro" id="IPR028979">
    <property type="entry name" value="Ser_kin/Pase_Hpr-like_N_sf"/>
</dbReference>
<keyword evidence="8 14" id="KW-0418">Kinase</keyword>
<keyword evidence="5 14" id="KW-0808">Transferase</keyword>
<evidence type="ECO:0000313" key="17">
    <source>
        <dbReference type="EMBL" id="SMP45393.1"/>
    </source>
</evidence>
<comment type="catalytic activity">
    <reaction evidence="13 14">
        <text>[HPr protein]-O-phospho-L-serine + phosphate + H(+) = [HPr protein]-L-serine + diphosphate</text>
        <dbReference type="Rhea" id="RHEA:46604"/>
        <dbReference type="Rhea" id="RHEA-COMP:11602"/>
        <dbReference type="Rhea" id="RHEA-COMP:11603"/>
        <dbReference type="ChEBI" id="CHEBI:15378"/>
        <dbReference type="ChEBI" id="CHEBI:29999"/>
        <dbReference type="ChEBI" id="CHEBI:33019"/>
        <dbReference type="ChEBI" id="CHEBI:43474"/>
        <dbReference type="ChEBI" id="CHEBI:83421"/>
    </reaction>
</comment>
<dbReference type="GO" id="GO:0006109">
    <property type="term" value="P:regulation of carbohydrate metabolic process"/>
    <property type="evidence" value="ECO:0007669"/>
    <property type="project" value="UniProtKB-UniRule"/>
</dbReference>
<feature type="region of interest" description="Important for the catalytic mechanism of dephosphorylation" evidence="14">
    <location>
        <begin position="264"/>
        <end position="269"/>
    </location>
</feature>
<proteinExistence type="inferred from homology"/>
<feature type="binding site" evidence="14">
    <location>
        <position position="160"/>
    </location>
    <ligand>
        <name>Mg(2+)</name>
        <dbReference type="ChEBI" id="CHEBI:18420"/>
    </ligand>
</feature>
<comment type="catalytic activity">
    <reaction evidence="1 14">
        <text>[HPr protein]-L-serine + ATP = [HPr protein]-O-phospho-L-serine + ADP + H(+)</text>
        <dbReference type="Rhea" id="RHEA:46600"/>
        <dbReference type="Rhea" id="RHEA-COMP:11602"/>
        <dbReference type="Rhea" id="RHEA-COMP:11603"/>
        <dbReference type="ChEBI" id="CHEBI:15378"/>
        <dbReference type="ChEBI" id="CHEBI:29999"/>
        <dbReference type="ChEBI" id="CHEBI:30616"/>
        <dbReference type="ChEBI" id="CHEBI:83421"/>
        <dbReference type="ChEBI" id="CHEBI:456216"/>
    </reaction>
</comment>